<protein>
    <submittedName>
        <fullName evidence="3">Dipeptidyl aminopeptidase/acylaminoacyl peptidase</fullName>
    </submittedName>
</protein>
<keyword evidence="4" id="KW-1185">Reference proteome</keyword>
<dbReference type="PANTHER" id="PTHR42776:SF27">
    <property type="entry name" value="DIPEPTIDYL PEPTIDASE FAMILY MEMBER 6"/>
    <property type="match status" value="1"/>
</dbReference>
<accession>A0A1H9VIH2</accession>
<evidence type="ECO:0000313" key="3">
    <source>
        <dbReference type="EMBL" id="SES21033.1"/>
    </source>
</evidence>
<keyword evidence="1" id="KW-0378">Hydrolase</keyword>
<dbReference type="Gene3D" id="3.40.50.1820">
    <property type="entry name" value="alpha/beta hydrolase"/>
    <property type="match status" value="1"/>
</dbReference>
<organism evidence="3 4">
    <name type="scientific">Actinokineospora terrae</name>
    <dbReference type="NCBI Taxonomy" id="155974"/>
    <lineage>
        <taxon>Bacteria</taxon>
        <taxon>Bacillati</taxon>
        <taxon>Actinomycetota</taxon>
        <taxon>Actinomycetes</taxon>
        <taxon>Pseudonocardiales</taxon>
        <taxon>Pseudonocardiaceae</taxon>
        <taxon>Actinokineospora</taxon>
    </lineage>
</organism>
<dbReference type="GO" id="GO:0004252">
    <property type="term" value="F:serine-type endopeptidase activity"/>
    <property type="evidence" value="ECO:0007669"/>
    <property type="project" value="TreeGrafter"/>
</dbReference>
<dbReference type="Pfam" id="PF00326">
    <property type="entry name" value="Peptidase_S9"/>
    <property type="match status" value="1"/>
</dbReference>
<dbReference type="Proteomes" id="UP000199051">
    <property type="component" value="Unassembled WGS sequence"/>
</dbReference>
<name>A0A1H9VIH2_9PSEU</name>
<dbReference type="AlphaFoldDB" id="A0A1H9VIH2"/>
<evidence type="ECO:0000256" key="1">
    <source>
        <dbReference type="ARBA" id="ARBA00022801"/>
    </source>
</evidence>
<dbReference type="InterPro" id="IPR001375">
    <property type="entry name" value="Peptidase_S9_cat"/>
</dbReference>
<dbReference type="SUPFAM" id="SSF53474">
    <property type="entry name" value="alpha/beta-Hydrolases"/>
    <property type="match status" value="1"/>
</dbReference>
<dbReference type="SUPFAM" id="SSF82171">
    <property type="entry name" value="DPP6 N-terminal domain-like"/>
    <property type="match status" value="1"/>
</dbReference>
<dbReference type="InterPro" id="IPR011042">
    <property type="entry name" value="6-blade_b-propeller_TolB-like"/>
</dbReference>
<dbReference type="EMBL" id="FOGI01000008">
    <property type="protein sequence ID" value="SES21033.1"/>
    <property type="molecule type" value="Genomic_DNA"/>
</dbReference>
<reference evidence="4" key="1">
    <citation type="submission" date="2016-10" db="EMBL/GenBank/DDBJ databases">
        <authorList>
            <person name="Varghese N."/>
            <person name="Submissions S."/>
        </authorList>
    </citation>
    <scope>NUCLEOTIDE SEQUENCE [LARGE SCALE GENOMIC DNA]</scope>
    <source>
        <strain evidence="4">DSM 44260</strain>
    </source>
</reference>
<sequence>MASPRIIPRAILFGNPDRLSPALSPDGTRIGFVSPVEGIQNVWCGPLGGPYTAVTDDRGRGVHVFAWAHDGVHLLYTQDRDGDENTHLYAVDVTAATPVPRDLTPYPRVQARLIALRPGRPGHVLVGMNLRDRAVHDAYLVDIGSGEAEPVASRPGVTAWTADADLRPLAAVETRPADGLAVVVRDPDGSWRTLHEVDHEDTMLLRVIGFTRSGTHLLLLSSKGSPATRLLRVAVATGAAEVLAEDAKHDVVGVGTDPDGEARLAVVRRERSHVEALRADVRPDVEALLAARAGEVTVLGGDDADRTWLVRYLVDDGPAEFRWYDRATRRTTPLFTHSTALEGLPLVRVAPFAFTARDGLEINGYLTFPSGVPRRGLPTVVVVHGGPWTRDVWGLRGETQWFANRGYLAVQVNFRGSTGYGKDFVNAGDRQWGAAMQDDLLDAVSHVVSRGWADPGRVAIYGGSYGGYAALVGVTTTPEVFRCGVAVAAPTDLRTFLAAVPGKELSGLTQRLWRRVGHPVHDADMLWARSPLSRIDRLRVPLLVAHGANDPRVPAAEAEQAVAVLRAKGIDHEYLLFPDEGHAFTRPRNRLAFYAAAERFLARHLGGRAEEPGEAAVTRP</sequence>
<dbReference type="GO" id="GO:0004177">
    <property type="term" value="F:aminopeptidase activity"/>
    <property type="evidence" value="ECO:0007669"/>
    <property type="project" value="UniProtKB-KW"/>
</dbReference>
<evidence type="ECO:0000313" key="4">
    <source>
        <dbReference type="Proteomes" id="UP000199051"/>
    </source>
</evidence>
<dbReference type="PANTHER" id="PTHR42776">
    <property type="entry name" value="SERINE PEPTIDASE S9 FAMILY MEMBER"/>
    <property type="match status" value="1"/>
</dbReference>
<feature type="domain" description="Peptidase S9 prolyl oligopeptidase catalytic" evidence="2">
    <location>
        <begin position="394"/>
        <end position="607"/>
    </location>
</feature>
<proteinExistence type="predicted"/>
<keyword evidence="3" id="KW-0645">Protease</keyword>
<dbReference type="STRING" id="155974.SAMN04487818_108367"/>
<dbReference type="Gene3D" id="2.120.10.30">
    <property type="entry name" value="TolB, C-terminal domain"/>
    <property type="match status" value="1"/>
</dbReference>
<evidence type="ECO:0000259" key="2">
    <source>
        <dbReference type="Pfam" id="PF00326"/>
    </source>
</evidence>
<dbReference type="GO" id="GO:0006508">
    <property type="term" value="P:proteolysis"/>
    <property type="evidence" value="ECO:0007669"/>
    <property type="project" value="InterPro"/>
</dbReference>
<dbReference type="InterPro" id="IPR029058">
    <property type="entry name" value="AB_hydrolase_fold"/>
</dbReference>
<gene>
    <name evidence="3" type="ORF">SAMN04487818_108367</name>
</gene>
<keyword evidence="3" id="KW-0031">Aminopeptidase</keyword>